<dbReference type="Proteomes" id="UP000009168">
    <property type="component" value="Unassembled WGS sequence"/>
</dbReference>
<dbReference type="KEGG" id="tet:TTHERM_000149279"/>
<accession>W7X6I2</accession>
<dbReference type="GeneID" id="24437539"/>
<proteinExistence type="predicted"/>
<protein>
    <submittedName>
        <fullName evidence="1">Uncharacterized protein</fullName>
    </submittedName>
</protein>
<organism evidence="1 2">
    <name type="scientific">Tetrahymena thermophila (strain SB210)</name>
    <dbReference type="NCBI Taxonomy" id="312017"/>
    <lineage>
        <taxon>Eukaryota</taxon>
        <taxon>Sar</taxon>
        <taxon>Alveolata</taxon>
        <taxon>Ciliophora</taxon>
        <taxon>Intramacronucleata</taxon>
        <taxon>Oligohymenophorea</taxon>
        <taxon>Hymenostomatida</taxon>
        <taxon>Tetrahymenina</taxon>
        <taxon>Tetrahymenidae</taxon>
        <taxon>Tetrahymena</taxon>
    </lineage>
</organism>
<evidence type="ECO:0000313" key="1">
    <source>
        <dbReference type="EMBL" id="EWS73022.1"/>
    </source>
</evidence>
<reference evidence="2" key="1">
    <citation type="journal article" date="2006" name="PLoS Biol.">
        <title>Macronuclear genome sequence of the ciliate Tetrahymena thermophila, a model eukaryote.</title>
        <authorList>
            <person name="Eisen J.A."/>
            <person name="Coyne R.S."/>
            <person name="Wu M."/>
            <person name="Wu D."/>
            <person name="Thiagarajan M."/>
            <person name="Wortman J.R."/>
            <person name="Badger J.H."/>
            <person name="Ren Q."/>
            <person name="Amedeo P."/>
            <person name="Jones K.M."/>
            <person name="Tallon L.J."/>
            <person name="Delcher A.L."/>
            <person name="Salzberg S.L."/>
            <person name="Silva J.C."/>
            <person name="Haas B.J."/>
            <person name="Majoros W.H."/>
            <person name="Farzad M."/>
            <person name="Carlton J.M."/>
            <person name="Smith R.K. Jr."/>
            <person name="Garg J."/>
            <person name="Pearlman R.E."/>
            <person name="Karrer K.M."/>
            <person name="Sun L."/>
            <person name="Manning G."/>
            <person name="Elde N.C."/>
            <person name="Turkewitz A.P."/>
            <person name="Asai D.J."/>
            <person name="Wilkes D.E."/>
            <person name="Wang Y."/>
            <person name="Cai H."/>
            <person name="Collins K."/>
            <person name="Stewart B.A."/>
            <person name="Lee S.R."/>
            <person name="Wilamowska K."/>
            <person name="Weinberg Z."/>
            <person name="Ruzzo W.L."/>
            <person name="Wloga D."/>
            <person name="Gaertig J."/>
            <person name="Frankel J."/>
            <person name="Tsao C.-C."/>
            <person name="Gorovsky M.A."/>
            <person name="Keeling P.J."/>
            <person name="Waller R.F."/>
            <person name="Patron N.J."/>
            <person name="Cherry J.M."/>
            <person name="Stover N.A."/>
            <person name="Krieger C.J."/>
            <person name="del Toro C."/>
            <person name="Ryder H.F."/>
            <person name="Williamson S.C."/>
            <person name="Barbeau R.A."/>
            <person name="Hamilton E.P."/>
            <person name="Orias E."/>
        </authorList>
    </citation>
    <scope>NUCLEOTIDE SEQUENCE [LARGE SCALE GENOMIC DNA]</scope>
    <source>
        <strain evidence="2">SB210</strain>
    </source>
</reference>
<dbReference type="AlphaFoldDB" id="W7X6I2"/>
<gene>
    <name evidence="1" type="ORF">TTHERM_000149279</name>
</gene>
<name>W7X6I2_TETTS</name>
<sequence>MYQLPKLYIGLYQFHAYKQEGIEGLDQTIHYILQNGERLKKLQKRKKCQKLK</sequence>
<keyword evidence="2" id="KW-1185">Reference proteome</keyword>
<dbReference type="RefSeq" id="XP_012654419.1">
    <property type="nucleotide sequence ID" value="XM_012798965.1"/>
</dbReference>
<dbReference type="InParanoid" id="W7X6I2"/>
<dbReference type="EMBL" id="GG662603">
    <property type="protein sequence ID" value="EWS73022.1"/>
    <property type="molecule type" value="Genomic_DNA"/>
</dbReference>
<evidence type="ECO:0000313" key="2">
    <source>
        <dbReference type="Proteomes" id="UP000009168"/>
    </source>
</evidence>